<keyword evidence="1" id="KW-0472">Membrane</keyword>
<reference evidence="2 3" key="1">
    <citation type="submission" date="2018-03" db="EMBL/GenBank/DDBJ databases">
        <title>The ancient ancestry and fast evolution of plastids.</title>
        <authorList>
            <person name="Moore K.R."/>
            <person name="Magnabosco C."/>
            <person name="Momper L."/>
            <person name="Gold D.A."/>
            <person name="Bosak T."/>
            <person name="Fournier G.P."/>
        </authorList>
    </citation>
    <scope>NUCLEOTIDE SEQUENCE [LARGE SCALE GENOMIC DNA]</scope>
    <source>
        <strain evidence="2 3">CCALA 037</strain>
    </source>
</reference>
<evidence type="ECO:0000313" key="3">
    <source>
        <dbReference type="Proteomes" id="UP000238937"/>
    </source>
</evidence>
<protein>
    <recommendedName>
        <fullName evidence="4">Cyanoexosortase A system-associated protein</fullName>
    </recommendedName>
</protein>
<comment type="caution">
    <text evidence="2">The sequence shown here is derived from an EMBL/GenBank/DDBJ whole genome shotgun (WGS) entry which is preliminary data.</text>
</comment>
<dbReference type="InterPro" id="IPR026411">
    <property type="entry name" value="Cyanosort_A_assoc"/>
</dbReference>
<dbReference type="Proteomes" id="UP000238937">
    <property type="component" value="Unassembled WGS sequence"/>
</dbReference>
<gene>
    <name evidence="2" type="ORF">C7B77_01465</name>
</gene>
<dbReference type="NCBIfam" id="TIGR04153">
    <property type="entry name" value="cyanosortA_assc"/>
    <property type="match status" value="1"/>
</dbReference>
<accession>A0A2T1GN57</accession>
<sequence>MIMSVATLARQSLLVVLCGGAIGVLGNAILNNPTRASLRQPAKFDYPQQVPLPVKMLASKPLADHAFPNQQIATGMSYRYDNKPQPIDIQIRYVTDGVSNRPTMDAMLPQFTKVPATVLGPATMKERPGLGFYSLFVDRKTAYFGTCINPQGIVTVTGDQFHNNSSPNPLANGIPFHRFLPWLMGRQTFRDSRCLWTLLSTPIDEAAPDATMKTLETTGVNWIRWWQGNFPAA</sequence>
<evidence type="ECO:0000256" key="1">
    <source>
        <dbReference type="SAM" id="Phobius"/>
    </source>
</evidence>
<proteinExistence type="predicted"/>
<keyword evidence="3" id="KW-1185">Reference proteome</keyword>
<dbReference type="OrthoDB" id="582709at2"/>
<dbReference type="AlphaFoldDB" id="A0A2T1GN57"/>
<dbReference type="RefSeq" id="WP_106299614.1">
    <property type="nucleotide sequence ID" value="NZ_PVWO01000009.1"/>
</dbReference>
<keyword evidence="1" id="KW-1133">Transmembrane helix</keyword>
<keyword evidence="1" id="KW-0812">Transmembrane</keyword>
<organism evidence="2 3">
    <name type="scientific">Chamaesiphon polymorphus CCALA 037</name>
    <dbReference type="NCBI Taxonomy" id="2107692"/>
    <lineage>
        <taxon>Bacteria</taxon>
        <taxon>Bacillati</taxon>
        <taxon>Cyanobacteriota</taxon>
        <taxon>Cyanophyceae</taxon>
        <taxon>Gomontiellales</taxon>
        <taxon>Chamaesiphonaceae</taxon>
        <taxon>Chamaesiphon</taxon>
    </lineage>
</organism>
<feature type="transmembrane region" description="Helical" evidence="1">
    <location>
        <begin position="12"/>
        <end position="30"/>
    </location>
</feature>
<evidence type="ECO:0008006" key="4">
    <source>
        <dbReference type="Google" id="ProtNLM"/>
    </source>
</evidence>
<evidence type="ECO:0000313" key="2">
    <source>
        <dbReference type="EMBL" id="PSB59264.1"/>
    </source>
</evidence>
<dbReference type="EMBL" id="PVWO01000009">
    <property type="protein sequence ID" value="PSB59264.1"/>
    <property type="molecule type" value="Genomic_DNA"/>
</dbReference>
<name>A0A2T1GN57_9CYAN</name>